<proteinExistence type="predicted"/>
<dbReference type="Proteomes" id="UP000225740">
    <property type="component" value="Unassembled WGS sequence"/>
</dbReference>
<keyword evidence="2" id="KW-1185">Reference proteome</keyword>
<dbReference type="AlphaFoldDB" id="A0A2G1WD76"/>
<gene>
    <name evidence="1" type="ORF">CEE69_01040</name>
</gene>
<organism evidence="1 2">
    <name type="scientific">Rhodopirellula bahusiensis</name>
    <dbReference type="NCBI Taxonomy" id="2014065"/>
    <lineage>
        <taxon>Bacteria</taxon>
        <taxon>Pseudomonadati</taxon>
        <taxon>Planctomycetota</taxon>
        <taxon>Planctomycetia</taxon>
        <taxon>Pirellulales</taxon>
        <taxon>Pirellulaceae</taxon>
        <taxon>Rhodopirellula</taxon>
    </lineage>
</organism>
<comment type="caution">
    <text evidence="1">The sequence shown here is derived from an EMBL/GenBank/DDBJ whole genome shotgun (WGS) entry which is preliminary data.</text>
</comment>
<dbReference type="SUPFAM" id="SSF63829">
    <property type="entry name" value="Calcium-dependent phosphotriesterase"/>
    <property type="match status" value="1"/>
</dbReference>
<evidence type="ECO:0000313" key="1">
    <source>
        <dbReference type="EMBL" id="PHQ36993.1"/>
    </source>
</evidence>
<reference evidence="1 2" key="1">
    <citation type="submission" date="2017-06" db="EMBL/GenBank/DDBJ databases">
        <title>Description of Rhodopirellula bahusiensis sp. nov.</title>
        <authorList>
            <person name="Kizina J."/>
            <person name="Harder J."/>
        </authorList>
    </citation>
    <scope>NUCLEOTIDE SEQUENCE [LARGE SCALE GENOMIC DNA]</scope>
    <source>
        <strain evidence="1 2">SWK21</strain>
    </source>
</reference>
<protein>
    <submittedName>
        <fullName evidence="1">Uncharacterized protein</fullName>
    </submittedName>
</protein>
<dbReference type="InterPro" id="IPR016024">
    <property type="entry name" value="ARM-type_fold"/>
</dbReference>
<accession>A0A2G1WD76</accession>
<dbReference type="EMBL" id="NIZW01000001">
    <property type="protein sequence ID" value="PHQ36993.1"/>
    <property type="molecule type" value="Genomic_DNA"/>
</dbReference>
<dbReference type="SUPFAM" id="SSF48371">
    <property type="entry name" value="ARM repeat"/>
    <property type="match status" value="1"/>
</dbReference>
<sequence>MTDARRASLPVDYNHSVLVTVWNENSIERFDVEPKGGSITSSGRKLFLTGGKDFRPVAIDCDSRGNIFVTDWMLVDYPNHGRGRIWRISTKPDAASTDPQSYFSEPIASEDVTEFQLVENGDSAKLTEALESDFPFLQHAAQMLLAKDDLRSERDSLMRHKSAKVRLGALLASKRSDLQSPDSLIRRFLADKDSEVRRAALMWAGESMLTELRDDLDGAINQGDVDATLFETYLAAVENLNGDFSENVRLQTARRANTLRRQLPAGLIASVAEDSAFPNEVRVLAIDRLTDAEVAGGSDWLSPLLSEGADALSIAVARRFASMNADR</sequence>
<evidence type="ECO:0000313" key="2">
    <source>
        <dbReference type="Proteomes" id="UP000225740"/>
    </source>
</evidence>
<name>A0A2G1WD76_9BACT</name>